<feature type="transmembrane region" description="Helical" evidence="1">
    <location>
        <begin position="412"/>
        <end position="429"/>
    </location>
</feature>
<feature type="transmembrane region" description="Helical" evidence="1">
    <location>
        <begin position="237"/>
        <end position="253"/>
    </location>
</feature>
<dbReference type="PANTHER" id="PTHR37422:SF13">
    <property type="entry name" value="LIPOPOLYSACCHARIDE BIOSYNTHESIS PROTEIN PA4999-RELATED"/>
    <property type="match status" value="1"/>
</dbReference>
<dbReference type="AlphaFoldDB" id="A0A9X2QAU8"/>
<keyword evidence="1" id="KW-1133">Transmembrane helix</keyword>
<organism evidence="2 3">
    <name type="scientific">Salinibacter ruber</name>
    <dbReference type="NCBI Taxonomy" id="146919"/>
    <lineage>
        <taxon>Bacteria</taxon>
        <taxon>Pseudomonadati</taxon>
        <taxon>Rhodothermota</taxon>
        <taxon>Rhodothermia</taxon>
        <taxon>Rhodothermales</taxon>
        <taxon>Salinibacteraceae</taxon>
        <taxon>Salinibacter</taxon>
    </lineage>
</organism>
<reference evidence="2" key="1">
    <citation type="submission" date="2022-08" db="EMBL/GenBank/DDBJ databases">
        <title>Genomic Encyclopedia of Type Strains, Phase V (KMG-V): Genome sequencing to study the core and pangenomes of soil and plant-associated prokaryotes.</title>
        <authorList>
            <person name="Whitman W."/>
        </authorList>
    </citation>
    <scope>NUCLEOTIDE SEQUENCE</scope>
    <source>
        <strain evidence="2">SP3049</strain>
    </source>
</reference>
<sequence length="450" mass="49264">MPMQHRSSSLWMWGVAAFLLLAVFDGALRKWVMPSQSLALYVLKDVLLVGGYALYALEKPPFQLPRPLKKTWFPVLLGVYIYVVCLQAFNFTQPNFAVRILGLKAHLASLPLLVLLPALLARLRQKRIEQLLFGFMAFVALPVMLLGIYQFFQPPTAWINRYVAEGVNVATVSGNPRVTGTFSYIAGMTAFMLFNTLLGFGVLIGGMMTGRRWVMWGGGIFLGLCIVVLPLSGSRAPLYFSTILIAGVSLLVSQRRGGGTSVLLGLALASGVVVLVFTQTNLDEGWAALEERIETTDDEEGRIKGIISGPITGIEKAGLFGYGVGTLHQAAPRLASGSPSAWGVTYVENTVERIILELGALGWFVLVVLKCVIAWMAYQALRRARSVFEFAVSTVALGKGIMHILFPVVFFVTTNITYWVAVGLLLYVWSSQQLREAPRGNPEQRARAAA</sequence>
<feature type="transmembrane region" description="Helical" evidence="1">
    <location>
        <begin position="72"/>
        <end position="90"/>
    </location>
</feature>
<proteinExistence type="predicted"/>
<dbReference type="RefSeq" id="WP_259124606.1">
    <property type="nucleotide sequence ID" value="NZ_JANUAE010000019.1"/>
</dbReference>
<accession>A0A9X2QAU8</accession>
<feature type="transmembrane region" description="Helical" evidence="1">
    <location>
        <begin position="182"/>
        <end position="206"/>
    </location>
</feature>
<dbReference type="Proteomes" id="UP001155057">
    <property type="component" value="Unassembled WGS sequence"/>
</dbReference>
<feature type="transmembrane region" description="Helical" evidence="1">
    <location>
        <begin position="213"/>
        <end position="231"/>
    </location>
</feature>
<feature type="transmembrane region" description="Helical" evidence="1">
    <location>
        <begin position="260"/>
        <end position="278"/>
    </location>
</feature>
<protein>
    <submittedName>
        <fullName evidence="2">Uncharacterized protein</fullName>
    </submittedName>
</protein>
<evidence type="ECO:0000313" key="2">
    <source>
        <dbReference type="EMBL" id="MCS3711893.1"/>
    </source>
</evidence>
<evidence type="ECO:0000256" key="1">
    <source>
        <dbReference type="SAM" id="Phobius"/>
    </source>
</evidence>
<keyword evidence="1" id="KW-0472">Membrane</keyword>
<dbReference type="PANTHER" id="PTHR37422">
    <property type="entry name" value="TEICHURONIC ACID BIOSYNTHESIS PROTEIN TUAE"/>
    <property type="match status" value="1"/>
</dbReference>
<feature type="transmembrane region" description="Helical" evidence="1">
    <location>
        <begin position="131"/>
        <end position="152"/>
    </location>
</feature>
<dbReference type="EMBL" id="JANUAE010000019">
    <property type="protein sequence ID" value="MCS3711893.1"/>
    <property type="molecule type" value="Genomic_DNA"/>
</dbReference>
<keyword evidence="1" id="KW-0812">Transmembrane</keyword>
<feature type="transmembrane region" description="Helical" evidence="1">
    <location>
        <begin position="354"/>
        <end position="375"/>
    </location>
</feature>
<dbReference type="InterPro" id="IPR051533">
    <property type="entry name" value="WaaL-like"/>
</dbReference>
<name>A0A9X2QAU8_9BACT</name>
<gene>
    <name evidence="2" type="ORF">GGP61_003528</name>
</gene>
<comment type="caution">
    <text evidence="2">The sequence shown here is derived from an EMBL/GenBank/DDBJ whole genome shotgun (WGS) entry which is preliminary data.</text>
</comment>
<feature type="transmembrane region" description="Helical" evidence="1">
    <location>
        <begin position="39"/>
        <end position="57"/>
    </location>
</feature>
<evidence type="ECO:0000313" key="3">
    <source>
        <dbReference type="Proteomes" id="UP001155057"/>
    </source>
</evidence>